<keyword evidence="4 5" id="KW-0472">Membrane</keyword>
<dbReference type="Pfam" id="PF09685">
    <property type="entry name" value="MamF_MmsF"/>
    <property type="match status" value="1"/>
</dbReference>
<evidence type="ECO:0000313" key="7">
    <source>
        <dbReference type="Proteomes" id="UP000318833"/>
    </source>
</evidence>
<sequence>MESDYAKQGKTAAIVAYITIIGTIIAFFMNQGSKNQFTNFHLRQALGVNISFYILGALVSIFDSWPISTSFYVFILVLWVFGLITAIREEQKTVPILGPLFQQWFSFIK</sequence>
<dbReference type="InterPro" id="IPR019109">
    <property type="entry name" value="MamF_MmsF"/>
</dbReference>
<organism evidence="6 7">
    <name type="scientific">Aquimarina algiphila</name>
    <dbReference type="NCBI Taxonomy" id="2047982"/>
    <lineage>
        <taxon>Bacteria</taxon>
        <taxon>Pseudomonadati</taxon>
        <taxon>Bacteroidota</taxon>
        <taxon>Flavobacteriia</taxon>
        <taxon>Flavobacteriales</taxon>
        <taxon>Flavobacteriaceae</taxon>
        <taxon>Aquimarina</taxon>
    </lineage>
</organism>
<evidence type="ECO:0008006" key="8">
    <source>
        <dbReference type="Google" id="ProtNLM"/>
    </source>
</evidence>
<feature type="transmembrane region" description="Helical" evidence="5">
    <location>
        <begin position="67"/>
        <end position="87"/>
    </location>
</feature>
<keyword evidence="2 5" id="KW-0812">Transmembrane</keyword>
<evidence type="ECO:0000256" key="3">
    <source>
        <dbReference type="ARBA" id="ARBA00022989"/>
    </source>
</evidence>
<evidence type="ECO:0000313" key="6">
    <source>
        <dbReference type="EMBL" id="TSE04130.1"/>
    </source>
</evidence>
<accession>A0A554VBZ6</accession>
<name>A0A554VBZ6_9FLAO</name>
<protein>
    <recommendedName>
        <fullName evidence="8">DUF4870 domain-containing protein</fullName>
    </recommendedName>
</protein>
<keyword evidence="3 5" id="KW-1133">Transmembrane helix</keyword>
<dbReference type="RefSeq" id="WP_143918705.1">
    <property type="nucleotide sequence ID" value="NZ_CANMIK010000110.1"/>
</dbReference>
<dbReference type="AlphaFoldDB" id="A0A554VBZ6"/>
<keyword evidence="7" id="KW-1185">Reference proteome</keyword>
<comment type="caution">
    <text evidence="6">The sequence shown here is derived from an EMBL/GenBank/DDBJ whole genome shotgun (WGS) entry which is preliminary data.</text>
</comment>
<evidence type="ECO:0000256" key="2">
    <source>
        <dbReference type="ARBA" id="ARBA00022692"/>
    </source>
</evidence>
<evidence type="ECO:0000256" key="4">
    <source>
        <dbReference type="ARBA" id="ARBA00023136"/>
    </source>
</evidence>
<dbReference type="OrthoDB" id="6400719at2"/>
<gene>
    <name evidence="6" type="ORF">FOF46_27465</name>
</gene>
<feature type="transmembrane region" description="Helical" evidence="5">
    <location>
        <begin position="12"/>
        <end position="30"/>
    </location>
</feature>
<reference evidence="6 7" key="1">
    <citation type="submission" date="2019-07" db="EMBL/GenBank/DDBJ databases">
        <title>The draft genome sequence of Aquimarina algiphila M91.</title>
        <authorList>
            <person name="Meng X."/>
        </authorList>
    </citation>
    <scope>NUCLEOTIDE SEQUENCE [LARGE SCALE GENOMIC DNA]</scope>
    <source>
        <strain evidence="6 7">M91</strain>
    </source>
</reference>
<dbReference type="Proteomes" id="UP000318833">
    <property type="component" value="Unassembled WGS sequence"/>
</dbReference>
<comment type="subcellular location">
    <subcellularLocation>
        <location evidence="1">Membrane</location>
        <topology evidence="1">Multi-pass membrane protein</topology>
    </subcellularLocation>
</comment>
<proteinExistence type="predicted"/>
<evidence type="ECO:0000256" key="5">
    <source>
        <dbReference type="SAM" id="Phobius"/>
    </source>
</evidence>
<feature type="transmembrane region" description="Helical" evidence="5">
    <location>
        <begin position="42"/>
        <end position="61"/>
    </location>
</feature>
<evidence type="ECO:0000256" key="1">
    <source>
        <dbReference type="ARBA" id="ARBA00004141"/>
    </source>
</evidence>
<dbReference type="EMBL" id="VLNR01000088">
    <property type="protein sequence ID" value="TSE04130.1"/>
    <property type="molecule type" value="Genomic_DNA"/>
</dbReference>